<organism evidence="1 2">
    <name type="scientific">Sinomicrobium oceani</name>
    <dbReference type="NCBI Taxonomy" id="1150368"/>
    <lineage>
        <taxon>Bacteria</taxon>
        <taxon>Pseudomonadati</taxon>
        <taxon>Bacteroidota</taxon>
        <taxon>Flavobacteriia</taxon>
        <taxon>Flavobacteriales</taxon>
        <taxon>Flavobacteriaceae</taxon>
        <taxon>Sinomicrobium</taxon>
    </lineage>
</organism>
<dbReference type="AlphaFoldDB" id="A0A1K1RIL7"/>
<sequence>MLLFSMACFSCYAQQLHFERENDIITLYDGTEPCFSYQIETKTLKGKYGRANYIHPLYDRNGVILTEDFPKDHPHHRGIFWTWHQLFARGERMADPWLCEGITWDVDNVHTEIKEHSAILHTVVYWMSGRDKDQPVIRENGTITYTRNGDYDLVDFDITLTALTNDVKIGGSEDEKGYSGFSPRIRPGEGLTFFNTQGEVSPKNTPVKAGGWIEAVPDYDTSKKEQVRIVMMCNPETLPSFQGWILRKDNSMQNAAFPGRTPISIPKDQPLHFRNALLIHSGTLTAPEVTDIYNSLFR</sequence>
<keyword evidence="2" id="KW-1185">Reference proteome</keyword>
<dbReference type="InterPro" id="IPR029475">
    <property type="entry name" value="DUF6807"/>
</dbReference>
<reference evidence="1 2" key="1">
    <citation type="submission" date="2016-11" db="EMBL/GenBank/DDBJ databases">
        <authorList>
            <person name="Jaros S."/>
            <person name="Januszkiewicz K."/>
            <person name="Wedrychowicz H."/>
        </authorList>
    </citation>
    <scope>NUCLEOTIDE SEQUENCE [LARGE SCALE GENOMIC DNA]</scope>
    <source>
        <strain evidence="1 2">CGMCC 1.12145</strain>
    </source>
</reference>
<dbReference type="EMBL" id="FPJE01000026">
    <property type="protein sequence ID" value="SFW71684.1"/>
    <property type="molecule type" value="Genomic_DNA"/>
</dbReference>
<protein>
    <submittedName>
        <fullName evidence="1">Methane oxygenase PmoA</fullName>
    </submittedName>
</protein>
<proteinExistence type="predicted"/>
<dbReference type="STRING" id="1150368.SAMN02927921_03585"/>
<name>A0A1K1RIL7_9FLAO</name>
<evidence type="ECO:0000313" key="1">
    <source>
        <dbReference type="EMBL" id="SFW71684.1"/>
    </source>
</evidence>
<gene>
    <name evidence="1" type="ORF">SAMN02927921_03585</name>
</gene>
<accession>A0A1K1RIL7</accession>
<dbReference type="Proteomes" id="UP000182248">
    <property type="component" value="Unassembled WGS sequence"/>
</dbReference>
<dbReference type="Pfam" id="PF14100">
    <property type="entry name" value="DUF6807"/>
    <property type="match status" value="1"/>
</dbReference>
<evidence type="ECO:0000313" key="2">
    <source>
        <dbReference type="Proteomes" id="UP000182248"/>
    </source>
</evidence>